<protein>
    <recommendedName>
        <fullName evidence="3">Transposase/invertase (TIGR01784 family)</fullName>
    </recommendedName>
</protein>
<keyword evidence="2" id="KW-1185">Reference proteome</keyword>
<evidence type="ECO:0008006" key="3">
    <source>
        <dbReference type="Google" id="ProtNLM"/>
    </source>
</evidence>
<dbReference type="Proteomes" id="UP000295500">
    <property type="component" value="Unassembled WGS sequence"/>
</dbReference>
<dbReference type="RefSeq" id="WP_133528079.1">
    <property type="nucleotide sequence ID" value="NZ_SNXO01000009.1"/>
</dbReference>
<dbReference type="EMBL" id="SNXO01000009">
    <property type="protein sequence ID" value="TDP57918.1"/>
    <property type="molecule type" value="Genomic_DNA"/>
</dbReference>
<comment type="caution">
    <text evidence="1">The sequence shown here is derived from an EMBL/GenBank/DDBJ whole genome shotgun (WGS) entry which is preliminary data.</text>
</comment>
<proteinExistence type="predicted"/>
<name>A0A4R6Q661_9FIRM</name>
<evidence type="ECO:0000313" key="2">
    <source>
        <dbReference type="Proteomes" id="UP000295500"/>
    </source>
</evidence>
<sequence>MNDKTAKIFLSTKGNKGPVSDRLIELLGYIEHPEKVPEKPLYRNIENEVTKVRMDPEGRHSYMLVEAKIMDARRYGREEGEKVGRESERKNMICKMLESTSKEEVSKLTGLSLEEIEELIK</sequence>
<organism evidence="1 2">
    <name type="scientific">Aminicella lysinilytica</name>
    <dbReference type="NCBI Taxonomy" id="433323"/>
    <lineage>
        <taxon>Bacteria</taxon>
        <taxon>Bacillati</taxon>
        <taxon>Bacillota</taxon>
        <taxon>Clostridia</taxon>
        <taxon>Peptostreptococcales</taxon>
        <taxon>Anaerovoracaceae</taxon>
        <taxon>Aminicella</taxon>
    </lineage>
</organism>
<evidence type="ECO:0000313" key="1">
    <source>
        <dbReference type="EMBL" id="TDP57918.1"/>
    </source>
</evidence>
<accession>A0A4R6Q661</accession>
<dbReference type="AlphaFoldDB" id="A0A4R6Q661"/>
<reference evidence="1 2" key="1">
    <citation type="submission" date="2019-03" db="EMBL/GenBank/DDBJ databases">
        <title>Genomic Encyclopedia of Type Strains, Phase IV (KMG-IV): sequencing the most valuable type-strain genomes for metagenomic binning, comparative biology and taxonomic classification.</title>
        <authorList>
            <person name="Goeker M."/>
        </authorList>
    </citation>
    <scope>NUCLEOTIDE SEQUENCE [LARGE SCALE GENOMIC DNA]</scope>
    <source>
        <strain evidence="1 2">DSM 28287</strain>
    </source>
</reference>
<gene>
    <name evidence="1" type="ORF">EV211_10928</name>
</gene>